<protein>
    <submittedName>
        <fullName evidence="1">Uncharacterized protein</fullName>
    </submittedName>
</protein>
<dbReference type="Proteomes" id="UP000240294">
    <property type="component" value="Genome"/>
</dbReference>
<name>A0A2I6UFF7_9CAUD</name>
<evidence type="ECO:0000313" key="1">
    <source>
        <dbReference type="EMBL" id="AUO78709.1"/>
    </source>
</evidence>
<organism evidence="1 2">
    <name type="scientific">Klebsiella phage vB_Kpn_F48</name>
    <dbReference type="NCBI Taxonomy" id="2070028"/>
    <lineage>
        <taxon>Viruses</taxon>
        <taxon>Duplodnaviria</taxon>
        <taxon>Heunggongvirae</taxon>
        <taxon>Uroviricota</taxon>
        <taxon>Caudoviricetes</taxon>
        <taxon>Marfavirus</taxon>
        <taxon>Marfavirus F48</taxon>
    </lineage>
</organism>
<dbReference type="EMBL" id="MG746602">
    <property type="protein sequence ID" value="AUO78709.1"/>
    <property type="molecule type" value="Genomic_DNA"/>
</dbReference>
<dbReference type="InterPro" id="IPR035342">
    <property type="entry name" value="Gp45.2"/>
</dbReference>
<sequence length="65" mass="7795">MNEDAITGQWLLAWPEVKRFRLTNAFSGDEHIVTEQMIKNAFKETDYNRIMSNRHSAWFLEDYID</sequence>
<accession>A0A2I6UFF7</accession>
<keyword evidence="2" id="KW-1185">Reference proteome</keyword>
<dbReference type="Pfam" id="PF17470">
    <property type="entry name" value="Gp45_2"/>
    <property type="match status" value="1"/>
</dbReference>
<evidence type="ECO:0000313" key="2">
    <source>
        <dbReference type="Proteomes" id="UP000240294"/>
    </source>
</evidence>
<proteinExistence type="predicted"/>
<gene>
    <name evidence="1" type="ORF">vBKpnF48_84</name>
</gene>
<reference evidence="2" key="1">
    <citation type="submission" date="2018-01" db="EMBL/GenBank/DDBJ databases">
        <title>Direct submission.</title>
        <authorList>
            <person name="Ciacci N."/>
        </authorList>
    </citation>
    <scope>NUCLEOTIDE SEQUENCE [LARGE SCALE GENOMIC DNA]</scope>
</reference>